<dbReference type="CDD" id="cd03219">
    <property type="entry name" value="ABC_Mj1267_LivG_branched"/>
    <property type="match status" value="1"/>
</dbReference>
<organism evidence="7 8">
    <name type="scientific">Ensifer adhaerens</name>
    <name type="common">Sinorhizobium morelense</name>
    <dbReference type="NCBI Taxonomy" id="106592"/>
    <lineage>
        <taxon>Bacteria</taxon>
        <taxon>Pseudomonadati</taxon>
        <taxon>Pseudomonadota</taxon>
        <taxon>Alphaproteobacteria</taxon>
        <taxon>Hyphomicrobiales</taxon>
        <taxon>Rhizobiaceae</taxon>
        <taxon>Sinorhizobium/Ensifer group</taxon>
        <taxon>Ensifer</taxon>
    </lineage>
</organism>
<dbReference type="PROSITE" id="PS50893">
    <property type="entry name" value="ABC_TRANSPORTER_2"/>
    <property type="match status" value="1"/>
</dbReference>
<protein>
    <submittedName>
        <fullName evidence="7">ABC transporter</fullName>
    </submittedName>
</protein>
<dbReference type="GO" id="GO:0015192">
    <property type="term" value="F:L-phenylalanine transmembrane transporter activity"/>
    <property type="evidence" value="ECO:0007669"/>
    <property type="project" value="TreeGrafter"/>
</dbReference>
<proteinExistence type="inferred from homology"/>
<dbReference type="PATRIC" id="fig|106592.7.peg.3845"/>
<dbReference type="GO" id="GO:1903806">
    <property type="term" value="P:L-isoleucine import across plasma membrane"/>
    <property type="evidence" value="ECO:0007669"/>
    <property type="project" value="TreeGrafter"/>
</dbReference>
<dbReference type="GO" id="GO:0015188">
    <property type="term" value="F:L-isoleucine transmembrane transporter activity"/>
    <property type="evidence" value="ECO:0007669"/>
    <property type="project" value="TreeGrafter"/>
</dbReference>
<evidence type="ECO:0000256" key="1">
    <source>
        <dbReference type="ARBA" id="ARBA00005417"/>
    </source>
</evidence>
<dbReference type="GO" id="GO:0005304">
    <property type="term" value="F:L-valine transmembrane transporter activity"/>
    <property type="evidence" value="ECO:0007669"/>
    <property type="project" value="TreeGrafter"/>
</dbReference>
<dbReference type="GO" id="GO:0016887">
    <property type="term" value="F:ATP hydrolysis activity"/>
    <property type="evidence" value="ECO:0007669"/>
    <property type="project" value="InterPro"/>
</dbReference>
<dbReference type="SUPFAM" id="SSF52540">
    <property type="entry name" value="P-loop containing nucleoside triphosphate hydrolases"/>
    <property type="match status" value="1"/>
</dbReference>
<comment type="caution">
    <text evidence="7">The sequence shown here is derived from an EMBL/GenBank/DDBJ whole genome shotgun (WGS) entry which is preliminary data.</text>
</comment>
<dbReference type="AlphaFoldDB" id="A0A0L8BK71"/>
<dbReference type="InterPro" id="IPR032823">
    <property type="entry name" value="BCA_ABC_TP_C"/>
</dbReference>
<dbReference type="InterPro" id="IPR003439">
    <property type="entry name" value="ABC_transporter-like_ATP-bd"/>
</dbReference>
<dbReference type="GO" id="GO:0042941">
    <property type="term" value="P:D-alanine transmembrane transport"/>
    <property type="evidence" value="ECO:0007669"/>
    <property type="project" value="TreeGrafter"/>
</dbReference>
<evidence type="ECO:0000256" key="4">
    <source>
        <dbReference type="ARBA" id="ARBA00022840"/>
    </source>
</evidence>
<keyword evidence="3" id="KW-0547">Nucleotide-binding</keyword>
<evidence type="ECO:0000313" key="7">
    <source>
        <dbReference type="EMBL" id="KOF15000.1"/>
    </source>
</evidence>
<keyword evidence="5" id="KW-0029">Amino-acid transport</keyword>
<evidence type="ECO:0000256" key="2">
    <source>
        <dbReference type="ARBA" id="ARBA00022448"/>
    </source>
</evidence>
<dbReference type="GO" id="GO:1903805">
    <property type="term" value="P:L-valine import across plasma membrane"/>
    <property type="evidence" value="ECO:0007669"/>
    <property type="project" value="TreeGrafter"/>
</dbReference>
<feature type="domain" description="ABC transporter" evidence="6">
    <location>
        <begin position="6"/>
        <end position="265"/>
    </location>
</feature>
<dbReference type="InterPro" id="IPR051120">
    <property type="entry name" value="ABC_AA/LPS_Transport"/>
</dbReference>
<keyword evidence="2" id="KW-0813">Transport</keyword>
<dbReference type="Pfam" id="PF12399">
    <property type="entry name" value="BCA_ABC_TP_C"/>
    <property type="match status" value="1"/>
</dbReference>
<evidence type="ECO:0000259" key="6">
    <source>
        <dbReference type="PROSITE" id="PS50893"/>
    </source>
</evidence>
<dbReference type="FunFam" id="3.40.50.300:FF:000421">
    <property type="entry name" value="Branched-chain amino acid ABC transporter ATP-binding protein"/>
    <property type="match status" value="1"/>
</dbReference>
<reference evidence="8" key="1">
    <citation type="submission" date="2015-07" db="EMBL/GenBank/DDBJ databases">
        <title>Whole genome sequence of an Ensifer adhaerens strain isolated from a cave pool in the Wind Cave National Park.</title>
        <authorList>
            <person name="Eng W.W.H."/>
            <person name="Gan H.M."/>
            <person name="Barton H.A."/>
            <person name="Savka M.A."/>
        </authorList>
    </citation>
    <scope>NUCLEOTIDE SEQUENCE [LARGE SCALE GENOMIC DNA]</scope>
    <source>
        <strain evidence="8">SD006</strain>
    </source>
</reference>
<dbReference type="GO" id="GO:0015808">
    <property type="term" value="P:L-alanine transport"/>
    <property type="evidence" value="ECO:0007669"/>
    <property type="project" value="TreeGrafter"/>
</dbReference>
<dbReference type="Pfam" id="PF00005">
    <property type="entry name" value="ABC_tran"/>
    <property type="match status" value="1"/>
</dbReference>
<sequence length="272" mass="29682">MTTPLLDVRNVTMRFGGIVANRNVSFSVERGEVTALIGPNGAGKTTMFNCITGFYRASEGEILLNGRKGPQNIGSLMTRPVTGGSHLVTRAGIARTFQNIRLFKEMSVVENLLVAQHRVTANNLISGVLRTPGFLRAEREAVDLAYYWLREMNLVDDANRLAGELPYGRQRRLEIARAMCTDPELICLDEPAAGLNPSETRELSAVIQSLCSEHGRTVLVIEHDMGLVMRISQHIVVLDHGEVISDGTSEHVANDPAVVAAYLGVSEEEVSA</sequence>
<dbReference type="OrthoDB" id="9779872at2"/>
<evidence type="ECO:0000313" key="8">
    <source>
        <dbReference type="Proteomes" id="UP000037425"/>
    </source>
</evidence>
<gene>
    <name evidence="7" type="ORF">AC244_25440</name>
</gene>
<dbReference type="InterPro" id="IPR027417">
    <property type="entry name" value="P-loop_NTPase"/>
</dbReference>
<dbReference type="PANTHER" id="PTHR45772:SF11">
    <property type="entry name" value="HIGH-AFFINITY BRANCHED-CHAIN AMINO ACID TRANSPORT ATP-BINDING PROTEIN LIVG"/>
    <property type="match status" value="1"/>
</dbReference>
<keyword evidence="4" id="KW-0067">ATP-binding</keyword>
<dbReference type="RefSeq" id="WP_053251600.1">
    <property type="nucleotide sequence ID" value="NZ_LGAP01000023.1"/>
</dbReference>
<name>A0A0L8BK71_ENSAD</name>
<dbReference type="Proteomes" id="UP000037425">
    <property type="component" value="Unassembled WGS sequence"/>
</dbReference>
<dbReference type="InterPro" id="IPR003593">
    <property type="entry name" value="AAA+_ATPase"/>
</dbReference>
<accession>A0A0L8BK71</accession>
<dbReference type="Gene3D" id="3.40.50.300">
    <property type="entry name" value="P-loop containing nucleotide triphosphate hydrolases"/>
    <property type="match status" value="1"/>
</dbReference>
<dbReference type="EMBL" id="LGAP01000023">
    <property type="protein sequence ID" value="KOF15000.1"/>
    <property type="molecule type" value="Genomic_DNA"/>
</dbReference>
<dbReference type="PANTHER" id="PTHR45772">
    <property type="entry name" value="CONSERVED COMPONENT OF ABC TRANSPORTER FOR NATURAL AMINO ACIDS-RELATED"/>
    <property type="match status" value="1"/>
</dbReference>
<evidence type="ECO:0000256" key="5">
    <source>
        <dbReference type="ARBA" id="ARBA00022970"/>
    </source>
</evidence>
<evidence type="ECO:0000256" key="3">
    <source>
        <dbReference type="ARBA" id="ARBA00022741"/>
    </source>
</evidence>
<comment type="similarity">
    <text evidence="1">Belongs to the ABC transporter superfamily.</text>
</comment>
<dbReference type="GO" id="GO:0005886">
    <property type="term" value="C:plasma membrane"/>
    <property type="evidence" value="ECO:0007669"/>
    <property type="project" value="TreeGrafter"/>
</dbReference>
<dbReference type="SMART" id="SM00382">
    <property type="entry name" value="AAA"/>
    <property type="match status" value="1"/>
</dbReference>
<dbReference type="GO" id="GO:0005524">
    <property type="term" value="F:ATP binding"/>
    <property type="evidence" value="ECO:0007669"/>
    <property type="project" value="UniProtKB-KW"/>
</dbReference>